<sequence length="733" mass="79838">MDEMVLGTQKWLNKTYGNVSGFNKVPENGKTGWPTIYGLRRALQKEMGIQELSDNFGPTTERYFKEKVEKQLNERFGAGIGNIVKIMQGGFWCKGINPYVSGTEAVDGLMTGLTTLAIKKFQEMAGLAPSGYMNAMLMKALLDMSAFALVPGGDKNIRSMQQSLNAKYNRYFGLLPCDGVYQRDTNSALIYALQAEMGMDENTANGFYGPGTTAKTPTLTVGSTGNFVKILQWALYVNGFNQSAVFSGSFTSYIAAEVENFRLFMNLPPYNTSADMTVIKGLLSSAGNTDRAASACDMATQLTKQQAQLIKDNGYSIVGRYLTGSVGVGANKKDKNLTLEEIQAITSVGLSIFPIYQDGGWEESYFNEGNGLRDGSLAHNAAFKLGFPYGATIYFAVDVDILDGNIPGTVLPYIKKVKESLDANGMYKTGIYGTRNVCQQAIDAGFVEHCFVSDMSTGFSGNLGFPMPKEWAFDQFYEHSELGFPIDKVAVSGRDHGTKAFSTTIGNLIQLETIKLLNALGKNFTIKDVGIKLDTPMQIMSTPTLDVYTTVSASWTRKMNKSGLSIKVSKGKIDKQIYIDPLDKSINTYGKYFVNNSKQSMDNILNDLAPAVKEGFIETGFCARNGLVGTQIVIKTNVGDEENKGEMELKIEVYPKPLLPVKPQIPQGKYNDVYEDILSDNFSLPEWTAEIGIALASVAGVVALVAAYGTGIGEAATLSVALFVFLSSMFGNK</sequence>
<feature type="domain" description="Rv2525c-like glycoside hydrolase-like" evidence="2">
    <location>
        <begin position="309"/>
        <end position="475"/>
    </location>
</feature>
<dbReference type="Pfam" id="PF08924">
    <property type="entry name" value="Rv2525c_GlyHyd-like"/>
    <property type="match status" value="1"/>
</dbReference>
<dbReference type="InterPro" id="IPR036365">
    <property type="entry name" value="PGBD-like_sf"/>
</dbReference>
<geneLocation type="plasmid" evidence="3">
    <name>pYI12</name>
</geneLocation>
<keyword evidence="1" id="KW-1133">Transmembrane helix</keyword>
<evidence type="ECO:0000256" key="1">
    <source>
        <dbReference type="SAM" id="Phobius"/>
    </source>
</evidence>
<accession>A0A146F1A2</accession>
<dbReference type="AlphaFoldDB" id="A0A146F1A2"/>
<evidence type="ECO:0000259" key="2">
    <source>
        <dbReference type="Pfam" id="PF08924"/>
    </source>
</evidence>
<proteinExistence type="predicted"/>
<evidence type="ECO:0000313" key="3">
    <source>
        <dbReference type="EMBL" id="BAU68277.1"/>
    </source>
</evidence>
<dbReference type="InterPro" id="IPR015020">
    <property type="entry name" value="Rv2525c-like_Glyco_Hydro-like"/>
</dbReference>
<reference evidence="5 7" key="3">
    <citation type="submission" date="2019-02" db="EMBL/GenBank/DDBJ databases">
        <title>From farm to fork: dissemination of Tn554::fexA-optrA in linezolid-resistant Enterococcus faecalis clones from chicken feces and meat in Tunisia.</title>
        <authorList>
            <person name="Tedim A.P."/>
            <person name="Elghaieb H."/>
            <person name="Abbassi M.S."/>
            <person name="Novais C."/>
            <person name="Hassen A."/>
            <person name="Peixe L."/>
            <person name="Freitas A.R."/>
        </authorList>
    </citation>
    <scope>NUCLEOTIDE SEQUENCE [LARGE SCALE GENOMIC DNA]</scope>
    <source>
        <strain evidence="5 7">728T</strain>
    </source>
</reference>
<dbReference type="RefSeq" id="WP_002393259.1">
    <property type="nucleotide sequence ID" value="NZ_CABGST010000018.1"/>
</dbReference>
<reference evidence="4 6" key="2">
    <citation type="submission" date="2018-10" db="EMBL/GenBank/DDBJ databases">
        <title>Genotypes and phenotypes of Enterococci isolated from broiler chickens.</title>
        <authorList>
            <person name="Muhammad A.R."/>
            <person name="Diarra M.S."/>
        </authorList>
    </citation>
    <scope>NUCLEOTIDE SEQUENCE [LARGE SCALE GENOMIC DNA]</scope>
    <source>
        <strain evidence="4 6">LIT2 A36'</strain>
    </source>
</reference>
<protein>
    <submittedName>
        <fullName evidence="3">BacA</fullName>
    </submittedName>
    <submittedName>
        <fullName evidence="4">DUF1906 domain-containing protein</fullName>
    </submittedName>
</protein>
<gene>
    <name evidence="3" type="primary">bacA</name>
    <name evidence="4" type="ORF">EGW16_15140</name>
    <name evidence="5" type="ORF">EU507_13730</name>
</gene>
<evidence type="ECO:0000313" key="6">
    <source>
        <dbReference type="Proteomes" id="UP000281488"/>
    </source>
</evidence>
<name>A0A146F1A2_ENTFL</name>
<dbReference type="EMBL" id="SEWT01000010">
    <property type="protein sequence ID" value="RYU30725.1"/>
    <property type="molecule type" value="Genomic_DNA"/>
</dbReference>
<feature type="transmembrane region" description="Helical" evidence="1">
    <location>
        <begin position="715"/>
        <end position="731"/>
    </location>
</feature>
<dbReference type="Proteomes" id="UP000292223">
    <property type="component" value="Unassembled WGS sequence"/>
</dbReference>
<keyword evidence="1" id="KW-0472">Membrane</keyword>
<evidence type="ECO:0000313" key="7">
    <source>
        <dbReference type="Proteomes" id="UP000292223"/>
    </source>
</evidence>
<dbReference type="InterPro" id="IPR017853">
    <property type="entry name" value="GH"/>
</dbReference>
<dbReference type="Proteomes" id="UP000281488">
    <property type="component" value="Unassembled WGS sequence"/>
</dbReference>
<evidence type="ECO:0000313" key="4">
    <source>
        <dbReference type="EMBL" id="ROX29624.1"/>
    </source>
</evidence>
<dbReference type="CDD" id="cd06418">
    <property type="entry name" value="GH25_BacA-like"/>
    <property type="match status" value="1"/>
</dbReference>
<reference evidence="3" key="1">
    <citation type="submission" date="2016-01" db="EMBL/GenBank/DDBJ databases">
        <title>Analysis of Bac41 encoded on the pheromone-responsive plasmid pYI12.</title>
        <authorList>
            <person name="Tomita H."/>
            <person name="Kurushima J."/>
        </authorList>
    </citation>
    <scope>NUCLEOTIDE SEQUENCE</scope>
    <source>
        <strain evidence="3">YI712</strain>
        <plasmid evidence="3">pYI12</plasmid>
    </source>
</reference>
<dbReference type="EMBL" id="LC114487">
    <property type="protein sequence ID" value="BAU68277.1"/>
    <property type="molecule type" value="Genomic_DNA"/>
</dbReference>
<dbReference type="Gene3D" id="3.20.20.80">
    <property type="entry name" value="Glycosidases"/>
    <property type="match status" value="1"/>
</dbReference>
<dbReference type="EMBL" id="RKMZ01000012">
    <property type="protein sequence ID" value="ROX29624.1"/>
    <property type="molecule type" value="Genomic_DNA"/>
</dbReference>
<organism evidence="3">
    <name type="scientific">Enterococcus faecalis</name>
    <name type="common">Streptococcus faecalis</name>
    <dbReference type="NCBI Taxonomy" id="1351"/>
    <lineage>
        <taxon>Bacteria</taxon>
        <taxon>Bacillati</taxon>
        <taxon>Bacillota</taxon>
        <taxon>Bacilli</taxon>
        <taxon>Lactobacillales</taxon>
        <taxon>Enterococcaceae</taxon>
        <taxon>Enterococcus</taxon>
    </lineage>
</organism>
<keyword evidence="3" id="KW-0614">Plasmid</keyword>
<dbReference type="SUPFAM" id="SSF51445">
    <property type="entry name" value="(Trans)glycosidases"/>
    <property type="match status" value="1"/>
</dbReference>
<dbReference type="SUPFAM" id="SSF47090">
    <property type="entry name" value="PGBD-like"/>
    <property type="match status" value="2"/>
</dbReference>
<keyword evidence="1" id="KW-0812">Transmembrane</keyword>
<evidence type="ECO:0000313" key="5">
    <source>
        <dbReference type="EMBL" id="RYU30725.1"/>
    </source>
</evidence>